<protein>
    <recommendedName>
        <fullName evidence="5">Short-chain dehydrogenase</fullName>
    </recommendedName>
</protein>
<dbReference type="RefSeq" id="WP_193488152.1">
    <property type="nucleotide sequence ID" value="NZ_BAAAMC010000028.1"/>
</dbReference>
<accession>A0A7I9WFV4</accession>
<keyword evidence="2" id="KW-0560">Oxidoreductase</keyword>
<sequence length="316" mass="33432">MKRVLITGATSGVGKDLARRLALEDDFDRIQVGCRDIAKGEAAVRDLQMATGRHVFEPVVVDLADLSSVNTAIRTLEGPLHTVVLNAGGTGGGTPMKLTVDGVTEIFASNVLGHVALLERLLAEGTLTHAAVMTGSEAARGVRQLRIPRPIFAAHSVNEFASVIDGSIFGERPNAMAAYGQVKYLGALWLAATARKFPTLRFVTMSPGNTSGTNVLRNLPAPIRTLAQRFVFPVVLPAFGLAHPLATGSQRLAAAVSDESLCGGVFYASAADKLTGPVVDQATIVPDFRDPEIQDRADEAIHRFLPADFGEPSTNA</sequence>
<evidence type="ECO:0000256" key="2">
    <source>
        <dbReference type="ARBA" id="ARBA00023002"/>
    </source>
</evidence>
<comment type="caution">
    <text evidence="3">The sequence shown here is derived from an EMBL/GenBank/DDBJ whole genome shotgun (WGS) entry which is preliminary data.</text>
</comment>
<dbReference type="SUPFAM" id="SSF51735">
    <property type="entry name" value="NAD(P)-binding Rossmann-fold domains"/>
    <property type="match status" value="1"/>
</dbReference>
<gene>
    <name evidence="3" type="ORF">MMUR_07100</name>
</gene>
<organism evidence="3 4">
    <name type="scientific">Mycolicibacterium murale</name>
    <dbReference type="NCBI Taxonomy" id="182220"/>
    <lineage>
        <taxon>Bacteria</taxon>
        <taxon>Bacillati</taxon>
        <taxon>Actinomycetota</taxon>
        <taxon>Actinomycetes</taxon>
        <taxon>Mycobacteriales</taxon>
        <taxon>Mycobacteriaceae</taxon>
        <taxon>Mycolicibacterium</taxon>
    </lineage>
</organism>
<evidence type="ECO:0000256" key="1">
    <source>
        <dbReference type="ARBA" id="ARBA00006484"/>
    </source>
</evidence>
<dbReference type="EMBL" id="BLKT01000003">
    <property type="protein sequence ID" value="GFG56574.1"/>
    <property type="molecule type" value="Genomic_DNA"/>
</dbReference>
<dbReference type="PANTHER" id="PTHR24320">
    <property type="entry name" value="RETINOL DEHYDROGENASE"/>
    <property type="match status" value="1"/>
</dbReference>
<evidence type="ECO:0000313" key="3">
    <source>
        <dbReference type="EMBL" id="GFG56574.1"/>
    </source>
</evidence>
<dbReference type="AlphaFoldDB" id="A0A7I9WFV4"/>
<dbReference type="InterPro" id="IPR002347">
    <property type="entry name" value="SDR_fam"/>
</dbReference>
<comment type="similarity">
    <text evidence="1">Belongs to the short-chain dehydrogenases/reductases (SDR) family.</text>
</comment>
<dbReference type="Proteomes" id="UP000465241">
    <property type="component" value="Unassembled WGS sequence"/>
</dbReference>
<dbReference type="Gene3D" id="3.40.50.720">
    <property type="entry name" value="NAD(P)-binding Rossmann-like Domain"/>
    <property type="match status" value="1"/>
</dbReference>
<dbReference type="Pfam" id="PF00106">
    <property type="entry name" value="adh_short"/>
    <property type="match status" value="1"/>
</dbReference>
<dbReference type="PANTHER" id="PTHR24320:SF152">
    <property type="entry name" value="SHORT-CHAIN DEHYDROGENASE_REDUCTASE FAMILY PROTEIN"/>
    <property type="match status" value="1"/>
</dbReference>
<dbReference type="InterPro" id="IPR036291">
    <property type="entry name" value="NAD(P)-bd_dom_sf"/>
</dbReference>
<dbReference type="GO" id="GO:0016491">
    <property type="term" value="F:oxidoreductase activity"/>
    <property type="evidence" value="ECO:0007669"/>
    <property type="project" value="UniProtKB-KW"/>
</dbReference>
<evidence type="ECO:0008006" key="5">
    <source>
        <dbReference type="Google" id="ProtNLM"/>
    </source>
</evidence>
<reference evidence="3 4" key="1">
    <citation type="journal article" date="2019" name="Emerg. Microbes Infect.">
        <title>Comprehensive subspecies identification of 175 nontuberculous mycobacteria species based on 7547 genomic profiles.</title>
        <authorList>
            <person name="Matsumoto Y."/>
            <person name="Kinjo T."/>
            <person name="Motooka D."/>
            <person name="Nabeya D."/>
            <person name="Jung N."/>
            <person name="Uechi K."/>
            <person name="Horii T."/>
            <person name="Iida T."/>
            <person name="Fujita J."/>
            <person name="Nakamura S."/>
        </authorList>
    </citation>
    <scope>NUCLEOTIDE SEQUENCE [LARGE SCALE GENOMIC DNA]</scope>
    <source>
        <strain evidence="3 4">JCM 13392</strain>
    </source>
</reference>
<evidence type="ECO:0000313" key="4">
    <source>
        <dbReference type="Proteomes" id="UP000465241"/>
    </source>
</evidence>
<proteinExistence type="inferred from homology"/>
<name>A0A7I9WFV4_9MYCO</name>
<keyword evidence="4" id="KW-1185">Reference proteome</keyword>